<dbReference type="Proteomes" id="UP001139701">
    <property type="component" value="Unassembled WGS sequence"/>
</dbReference>
<dbReference type="HAMAP" id="MF_01121">
    <property type="entry name" value="Sirtuin_ClassIII"/>
    <property type="match status" value="1"/>
</dbReference>
<dbReference type="InterPro" id="IPR027546">
    <property type="entry name" value="Sirtuin_class_III"/>
</dbReference>
<dbReference type="SUPFAM" id="SSF52467">
    <property type="entry name" value="DHS-like NAD/FAD-binding domain"/>
    <property type="match status" value="1"/>
</dbReference>
<dbReference type="PANTHER" id="PTHR11085:SF4">
    <property type="entry name" value="NAD-DEPENDENT PROTEIN DEACYLASE"/>
    <property type="match status" value="1"/>
</dbReference>
<comment type="catalytic activity">
    <reaction evidence="3">
        <text>N(6)-acetyl-L-lysyl-[protein] + NAD(+) + H2O = 2''-O-acetyl-ADP-D-ribose + nicotinamide + L-lysyl-[protein]</text>
        <dbReference type="Rhea" id="RHEA:43636"/>
        <dbReference type="Rhea" id="RHEA-COMP:9752"/>
        <dbReference type="Rhea" id="RHEA-COMP:10731"/>
        <dbReference type="ChEBI" id="CHEBI:15377"/>
        <dbReference type="ChEBI" id="CHEBI:17154"/>
        <dbReference type="ChEBI" id="CHEBI:29969"/>
        <dbReference type="ChEBI" id="CHEBI:57540"/>
        <dbReference type="ChEBI" id="CHEBI:61930"/>
        <dbReference type="ChEBI" id="CHEBI:83767"/>
        <dbReference type="EC" id="2.3.1.286"/>
    </reaction>
</comment>
<reference evidence="6" key="1">
    <citation type="submission" date="2022-02" db="EMBL/GenBank/DDBJ databases">
        <title>Acinetobacter A3.8 sp. nov., isolated from Sediment (Zhairuo Island).</title>
        <authorList>
            <person name="Zheng K."/>
        </authorList>
    </citation>
    <scope>NUCLEOTIDE SEQUENCE</scope>
    <source>
        <strain evidence="6">A3.8</strain>
    </source>
</reference>
<feature type="binding site" evidence="3">
    <location>
        <begin position="179"/>
        <end position="181"/>
    </location>
    <ligand>
        <name>NAD(+)</name>
        <dbReference type="ChEBI" id="CHEBI:57540"/>
    </ligand>
</feature>
<comment type="subcellular location">
    <subcellularLocation>
        <location evidence="3">Cytoplasm</location>
    </subcellularLocation>
</comment>
<dbReference type="PANTHER" id="PTHR11085">
    <property type="entry name" value="NAD-DEPENDENT PROTEIN DEACYLASE SIRTUIN-5, MITOCHONDRIAL-RELATED"/>
    <property type="match status" value="1"/>
</dbReference>
<feature type="active site" description="Proton acceptor" evidence="3">
    <location>
        <position position="104"/>
    </location>
</feature>
<protein>
    <recommendedName>
        <fullName evidence="3">NAD-dependent protein deacylase</fullName>
        <ecNumber evidence="3">2.3.1.286</ecNumber>
    </recommendedName>
    <alternativeName>
        <fullName evidence="3">Regulatory protein SIR2 homolog</fullName>
    </alternativeName>
</protein>
<evidence type="ECO:0000256" key="3">
    <source>
        <dbReference type="HAMAP-Rule" id="MF_01121"/>
    </source>
</evidence>
<evidence type="ECO:0000259" key="5">
    <source>
        <dbReference type="PROSITE" id="PS50305"/>
    </source>
</evidence>
<dbReference type="GO" id="GO:0036054">
    <property type="term" value="F:protein-malonyllysine demalonylase activity"/>
    <property type="evidence" value="ECO:0007669"/>
    <property type="project" value="InterPro"/>
</dbReference>
<dbReference type="Pfam" id="PF02146">
    <property type="entry name" value="SIR2"/>
    <property type="match status" value="1"/>
</dbReference>
<dbReference type="Gene3D" id="3.30.1600.10">
    <property type="entry name" value="SIR2/SIRT2 'Small Domain"/>
    <property type="match status" value="1"/>
</dbReference>
<dbReference type="InterPro" id="IPR026590">
    <property type="entry name" value="Ssirtuin_cat_dom"/>
</dbReference>
<name>A0A9X1X401_9GAMM</name>
<dbReference type="GO" id="GO:0070403">
    <property type="term" value="F:NAD+ binding"/>
    <property type="evidence" value="ECO:0007669"/>
    <property type="project" value="UniProtKB-UniRule"/>
</dbReference>
<dbReference type="Gene3D" id="3.40.50.1220">
    <property type="entry name" value="TPP-binding domain"/>
    <property type="match status" value="1"/>
</dbReference>
<dbReference type="InterPro" id="IPR026591">
    <property type="entry name" value="Sirtuin_cat_small_dom_sf"/>
</dbReference>
<comment type="catalytic activity">
    <reaction evidence="3">
        <text>N(6)-succinyl-L-lysyl-[protein] + NAD(+) + H2O = 2''-O-succinyl-ADP-D-ribose + nicotinamide + L-lysyl-[protein]</text>
        <dbReference type="Rhea" id="RHEA:47668"/>
        <dbReference type="Rhea" id="RHEA-COMP:9752"/>
        <dbReference type="Rhea" id="RHEA-COMP:11877"/>
        <dbReference type="ChEBI" id="CHEBI:15377"/>
        <dbReference type="ChEBI" id="CHEBI:17154"/>
        <dbReference type="ChEBI" id="CHEBI:29969"/>
        <dbReference type="ChEBI" id="CHEBI:57540"/>
        <dbReference type="ChEBI" id="CHEBI:87830"/>
        <dbReference type="ChEBI" id="CHEBI:87832"/>
    </reaction>
</comment>
<comment type="similarity">
    <text evidence="3">Belongs to the sirtuin family. Class III subfamily.</text>
</comment>
<accession>A0A9X1X401</accession>
<keyword evidence="2 3" id="KW-0520">NAD</keyword>
<dbReference type="AlphaFoldDB" id="A0A9X1X401"/>
<gene>
    <name evidence="3" type="primary">cobB</name>
    <name evidence="6" type="ORF">MKI79_11565</name>
</gene>
<evidence type="ECO:0000313" key="7">
    <source>
        <dbReference type="Proteomes" id="UP001139701"/>
    </source>
</evidence>
<comment type="caution">
    <text evidence="6">The sequence shown here is derived from an EMBL/GenBank/DDBJ whole genome shotgun (WGS) entry which is preliminary data.</text>
</comment>
<dbReference type="InterPro" id="IPR029035">
    <property type="entry name" value="DHS-like_NAD/FAD-binding_dom"/>
</dbReference>
<dbReference type="GO" id="GO:0005737">
    <property type="term" value="C:cytoplasm"/>
    <property type="evidence" value="ECO:0007669"/>
    <property type="project" value="UniProtKB-SubCell"/>
</dbReference>
<dbReference type="EC" id="2.3.1.286" evidence="3"/>
<proteinExistence type="inferred from homology"/>
<keyword evidence="7" id="KW-1185">Reference proteome</keyword>
<feature type="binding site" evidence="3">
    <location>
        <position position="56"/>
    </location>
    <ligand>
        <name>substrate</name>
    </ligand>
</feature>
<organism evidence="6 7">
    <name type="scientific">Acinetobacter sedimenti</name>
    <dbReference type="NCBI Taxonomy" id="2919922"/>
    <lineage>
        <taxon>Bacteria</taxon>
        <taxon>Pseudomonadati</taxon>
        <taxon>Pseudomonadota</taxon>
        <taxon>Gammaproteobacteria</taxon>
        <taxon>Moraxellales</taxon>
        <taxon>Moraxellaceae</taxon>
        <taxon>Acinetobacter</taxon>
    </lineage>
</organism>
<comment type="domain">
    <text evidence="3">2 residues (Tyr-53 and Arg-56) present in a large hydrophobic pocket are probably involved in substrate specificity. They are important for desuccinylation activity, but dispensable for deacetylation activity.</text>
</comment>
<dbReference type="CDD" id="cd01412">
    <property type="entry name" value="SIRT5_Af1_CobB"/>
    <property type="match status" value="1"/>
</dbReference>
<dbReference type="EMBL" id="JAKUML010000026">
    <property type="protein sequence ID" value="MCJ8147506.1"/>
    <property type="molecule type" value="Genomic_DNA"/>
</dbReference>
<evidence type="ECO:0000313" key="6">
    <source>
        <dbReference type="EMBL" id="MCJ8147506.1"/>
    </source>
</evidence>
<dbReference type="GO" id="GO:0017136">
    <property type="term" value="F:histone deacetylase activity, NAD-dependent"/>
    <property type="evidence" value="ECO:0007669"/>
    <property type="project" value="TreeGrafter"/>
</dbReference>
<dbReference type="InterPro" id="IPR050134">
    <property type="entry name" value="NAD-dep_sirtuin_deacylases"/>
</dbReference>
<feature type="binding site" evidence="3">
    <location>
        <begin position="86"/>
        <end position="89"/>
    </location>
    <ligand>
        <name>NAD(+)</name>
        <dbReference type="ChEBI" id="CHEBI:57540"/>
    </ligand>
</feature>
<keyword evidence="1" id="KW-0808">Transferase</keyword>
<dbReference type="RefSeq" id="WP_241573835.1">
    <property type="nucleotide sequence ID" value="NZ_JAKUML010000026.1"/>
</dbReference>
<evidence type="ECO:0000256" key="4">
    <source>
        <dbReference type="PROSITE-ProRule" id="PRU00236"/>
    </source>
</evidence>
<feature type="binding site" evidence="3">
    <location>
        <begin position="9"/>
        <end position="28"/>
    </location>
    <ligand>
        <name>NAD(+)</name>
        <dbReference type="ChEBI" id="CHEBI:57540"/>
    </ligand>
</feature>
<dbReference type="InterPro" id="IPR003000">
    <property type="entry name" value="Sirtuin"/>
</dbReference>
<feature type="binding site" evidence="3">
    <location>
        <position position="53"/>
    </location>
    <ligand>
        <name>substrate</name>
    </ligand>
</feature>
<evidence type="ECO:0000256" key="1">
    <source>
        <dbReference type="ARBA" id="ARBA00022679"/>
    </source>
</evidence>
<dbReference type="GO" id="GO:0036055">
    <property type="term" value="F:protein-succinyllysine desuccinylase activity"/>
    <property type="evidence" value="ECO:0007669"/>
    <property type="project" value="UniProtKB-UniRule"/>
</dbReference>
<keyword evidence="3" id="KW-0963">Cytoplasm</keyword>
<comment type="caution">
    <text evidence="3 4">Lacks conserved residue(s) required for the propagation of feature annotation.</text>
</comment>
<feature type="domain" description="Deacetylase sirtuin-type" evidence="5">
    <location>
        <begin position="1"/>
        <end position="237"/>
    </location>
</feature>
<sequence length="239" mass="27205">MKKLVVFSGAGMSAESGINTFRDSDGLWENYRIEDVATPEAWAKNPKLVQQFYNQRRKQIIEAKPNSAHLAIAELEKDFQVRVITQNIDDLHERAGSQNVLHLHGNIRLAKSSQKLSKLSLNQEESYYPIEGWELDLERDLCPQGYPLRPHVVWFGEAVPAYEQAIHMANDADIFIVIGTSLAVYPVAALVHEIPTHCRAFYIDPKADHQQIPSQYERITMTASEGMQYIQDVLQNDND</sequence>
<feature type="binding site" evidence="3">
    <location>
        <position position="219"/>
    </location>
    <ligand>
        <name>NAD(+)</name>
        <dbReference type="ChEBI" id="CHEBI:57540"/>
    </ligand>
</feature>
<comment type="function">
    <text evidence="3">NAD-dependent lysine deacetylase and desuccinylase that specifically removes acetyl and succinyl groups on target proteins. Modulates the activities of several proteins which are inactive in their acylated form.</text>
</comment>
<evidence type="ECO:0000256" key="2">
    <source>
        <dbReference type="ARBA" id="ARBA00023027"/>
    </source>
</evidence>
<dbReference type="PROSITE" id="PS50305">
    <property type="entry name" value="SIRTUIN"/>
    <property type="match status" value="1"/>
</dbReference>